<dbReference type="Proteomes" id="UP000627292">
    <property type="component" value="Unassembled WGS sequence"/>
</dbReference>
<reference evidence="3" key="1">
    <citation type="journal article" date="2014" name="Int. J. Syst. Evol. Microbiol.">
        <title>Complete genome sequence of Corynebacterium casei LMG S-19264T (=DSM 44701T), isolated from a smear-ripened cheese.</title>
        <authorList>
            <consortium name="US DOE Joint Genome Institute (JGI-PGF)"/>
            <person name="Walter F."/>
            <person name="Albersmeier A."/>
            <person name="Kalinowski J."/>
            <person name="Ruckert C."/>
        </authorList>
    </citation>
    <scope>NUCLEOTIDE SEQUENCE</scope>
    <source>
        <strain evidence="3">CGMCC 1.15290</strain>
    </source>
</reference>
<name>A0A917MUD1_9BACT</name>
<feature type="signal peptide" evidence="1">
    <location>
        <begin position="1"/>
        <end position="19"/>
    </location>
</feature>
<sequence length="290" mass="31026">MKLSIVNKIISAIAPLATGALVLTGCTKESNGSYEVYAPVDSLAATFTVTPVAGNDTKFVITNTTKGDCVGTRWDVGKGGGAAMGKTTDTIFYPLAGTYTIKMQALDKRGKLYSAQPVSITTTKNDAAYDNLLKGSKMNAGDDQFWGKYDANATKIIWTLANNAYTATTATRPTTASVNGGIYQAVQVVANKTYRFTTNASYGVTQDAWFQVYFGQSVPGDGKDYSDNQKLNFINWGTWTAFSGTRTVDVTFGASGTIYLVIKLGCNASAGHFSPQGISVTNVDFRRIQE</sequence>
<evidence type="ECO:0000256" key="1">
    <source>
        <dbReference type="SAM" id="SignalP"/>
    </source>
</evidence>
<dbReference type="RefSeq" id="WP_188951531.1">
    <property type="nucleotide sequence ID" value="NZ_BMIB01000002.1"/>
</dbReference>
<dbReference type="Gene3D" id="2.60.40.10">
    <property type="entry name" value="Immunoglobulins"/>
    <property type="match status" value="1"/>
</dbReference>
<keyword evidence="1" id="KW-0732">Signal</keyword>
<dbReference type="EMBL" id="BMIB01000002">
    <property type="protein sequence ID" value="GGH64342.1"/>
    <property type="molecule type" value="Genomic_DNA"/>
</dbReference>
<dbReference type="PROSITE" id="PS51257">
    <property type="entry name" value="PROKAR_LIPOPROTEIN"/>
    <property type="match status" value="1"/>
</dbReference>
<dbReference type="SUPFAM" id="SSF49299">
    <property type="entry name" value="PKD domain"/>
    <property type="match status" value="1"/>
</dbReference>
<keyword evidence="4" id="KW-1185">Reference proteome</keyword>
<reference evidence="3" key="2">
    <citation type="submission" date="2020-09" db="EMBL/GenBank/DDBJ databases">
        <authorList>
            <person name="Sun Q."/>
            <person name="Zhou Y."/>
        </authorList>
    </citation>
    <scope>NUCLEOTIDE SEQUENCE</scope>
    <source>
        <strain evidence="3">CGMCC 1.15290</strain>
    </source>
</reference>
<dbReference type="InterPro" id="IPR013783">
    <property type="entry name" value="Ig-like_fold"/>
</dbReference>
<comment type="caution">
    <text evidence="3">The sequence shown here is derived from an EMBL/GenBank/DDBJ whole genome shotgun (WGS) entry which is preliminary data.</text>
</comment>
<protein>
    <recommendedName>
        <fullName evidence="2">PKD domain-containing protein</fullName>
    </recommendedName>
</protein>
<dbReference type="PROSITE" id="PS50093">
    <property type="entry name" value="PKD"/>
    <property type="match status" value="1"/>
</dbReference>
<proteinExistence type="predicted"/>
<dbReference type="InterPro" id="IPR035986">
    <property type="entry name" value="PKD_dom_sf"/>
</dbReference>
<gene>
    <name evidence="3" type="ORF">GCM10011379_16280</name>
</gene>
<dbReference type="Gene3D" id="2.60.120.260">
    <property type="entry name" value="Galactose-binding domain-like"/>
    <property type="match status" value="1"/>
</dbReference>
<evidence type="ECO:0000313" key="4">
    <source>
        <dbReference type="Proteomes" id="UP000627292"/>
    </source>
</evidence>
<evidence type="ECO:0000313" key="3">
    <source>
        <dbReference type="EMBL" id="GGH64342.1"/>
    </source>
</evidence>
<dbReference type="AlphaFoldDB" id="A0A917MUD1"/>
<dbReference type="InterPro" id="IPR000601">
    <property type="entry name" value="PKD_dom"/>
</dbReference>
<evidence type="ECO:0000259" key="2">
    <source>
        <dbReference type="PROSITE" id="PS50093"/>
    </source>
</evidence>
<organism evidence="3 4">
    <name type="scientific">Filimonas zeae</name>
    <dbReference type="NCBI Taxonomy" id="1737353"/>
    <lineage>
        <taxon>Bacteria</taxon>
        <taxon>Pseudomonadati</taxon>
        <taxon>Bacteroidota</taxon>
        <taxon>Chitinophagia</taxon>
        <taxon>Chitinophagales</taxon>
        <taxon>Chitinophagaceae</taxon>
        <taxon>Filimonas</taxon>
    </lineage>
</organism>
<accession>A0A917MUD1</accession>
<feature type="chain" id="PRO_5036803545" description="PKD domain-containing protein" evidence="1">
    <location>
        <begin position="20"/>
        <end position="290"/>
    </location>
</feature>
<feature type="domain" description="PKD" evidence="2">
    <location>
        <begin position="58"/>
        <end position="116"/>
    </location>
</feature>